<evidence type="ECO:0000313" key="3">
    <source>
        <dbReference type="Proteomes" id="UP000319769"/>
    </source>
</evidence>
<dbReference type="NCBIfam" id="TIGR03083">
    <property type="entry name" value="maleylpyruvate isomerase family mycothiol-dependent enzyme"/>
    <property type="match status" value="1"/>
</dbReference>
<dbReference type="AlphaFoldDB" id="A0A5N0VAN0"/>
<keyword evidence="3" id="KW-1185">Reference proteome</keyword>
<dbReference type="InterPro" id="IPR024344">
    <property type="entry name" value="MDMPI_metal-binding"/>
</dbReference>
<evidence type="ECO:0000259" key="1">
    <source>
        <dbReference type="Pfam" id="PF11716"/>
    </source>
</evidence>
<dbReference type="InterPro" id="IPR034660">
    <property type="entry name" value="DinB/YfiT-like"/>
</dbReference>
<comment type="caution">
    <text evidence="2">The sequence shown here is derived from an EMBL/GenBank/DDBJ whole genome shotgun (WGS) entry which is preliminary data.</text>
</comment>
<dbReference type="SUPFAM" id="SSF109854">
    <property type="entry name" value="DinB/YfiT-like putative metalloenzymes"/>
    <property type="match status" value="1"/>
</dbReference>
<accession>A0A5N0VAN0</accession>
<dbReference type="Pfam" id="PF11716">
    <property type="entry name" value="MDMPI_N"/>
    <property type="match status" value="1"/>
</dbReference>
<sequence>MIDLKPACDRMSELLMGLTDDQLTNPTPCTEYDVAALIHHVDDGCLRFTALAQQDTGSVSASAVEPNATTPGWRDEMAQHLRTQGKAWDEPAAWQGSTDVAGLELPNERWGKISLTELVVHGWDIARATGLPFDLPERTLQACLAHVAEFVPQAPLPSLWAPPVDVAPDAPLLARIVAITGRVP</sequence>
<dbReference type="InterPro" id="IPR017520">
    <property type="entry name" value="CHP03086"/>
</dbReference>
<dbReference type="Gene3D" id="1.20.120.450">
    <property type="entry name" value="dinb family like domain"/>
    <property type="match status" value="1"/>
</dbReference>
<organism evidence="2 3">
    <name type="scientific">Amycolatopsis acidicola</name>
    <dbReference type="NCBI Taxonomy" id="2596893"/>
    <lineage>
        <taxon>Bacteria</taxon>
        <taxon>Bacillati</taxon>
        <taxon>Actinomycetota</taxon>
        <taxon>Actinomycetes</taxon>
        <taxon>Pseudonocardiales</taxon>
        <taxon>Pseudonocardiaceae</taxon>
        <taxon>Amycolatopsis</taxon>
    </lineage>
</organism>
<evidence type="ECO:0000313" key="2">
    <source>
        <dbReference type="EMBL" id="KAA9162333.1"/>
    </source>
</evidence>
<name>A0A5N0VAN0_9PSEU</name>
<dbReference type="EMBL" id="VMNW02000013">
    <property type="protein sequence ID" value="KAA9162333.1"/>
    <property type="molecule type" value="Genomic_DNA"/>
</dbReference>
<dbReference type="InterPro" id="IPR017517">
    <property type="entry name" value="Maleyloyr_isom"/>
</dbReference>
<dbReference type="Proteomes" id="UP000319769">
    <property type="component" value="Unassembled WGS sequence"/>
</dbReference>
<dbReference type="OrthoDB" id="5185819at2"/>
<reference evidence="2" key="1">
    <citation type="submission" date="2019-09" db="EMBL/GenBank/DDBJ databases">
        <authorList>
            <person name="Teo W.F.A."/>
            <person name="Duangmal K."/>
        </authorList>
    </citation>
    <scope>NUCLEOTIDE SEQUENCE [LARGE SCALE GENOMIC DNA]</scope>
    <source>
        <strain evidence="2">K81G1</strain>
    </source>
</reference>
<dbReference type="NCBIfam" id="TIGR03086">
    <property type="entry name" value="TIGR03086 family metal-binding protein"/>
    <property type="match status" value="1"/>
</dbReference>
<protein>
    <submittedName>
        <fullName evidence="2">TIGR03086 family protein</fullName>
    </submittedName>
</protein>
<feature type="domain" description="Mycothiol-dependent maleylpyruvate isomerase metal-binding" evidence="1">
    <location>
        <begin position="5"/>
        <end position="126"/>
    </location>
</feature>
<proteinExistence type="predicted"/>
<dbReference type="RefSeq" id="WP_144747933.1">
    <property type="nucleotide sequence ID" value="NZ_VMNW02000013.1"/>
</dbReference>
<gene>
    <name evidence="2" type="ORF">FPZ12_011880</name>
</gene>
<dbReference type="GO" id="GO:0046872">
    <property type="term" value="F:metal ion binding"/>
    <property type="evidence" value="ECO:0007669"/>
    <property type="project" value="InterPro"/>
</dbReference>